<name>A0A4R7Z2M6_9FIRM</name>
<dbReference type="PANTHER" id="PTHR11228">
    <property type="entry name" value="RADICAL SAM DOMAIN PROTEIN"/>
    <property type="match status" value="1"/>
</dbReference>
<evidence type="ECO:0000256" key="4">
    <source>
        <dbReference type="ARBA" id="ARBA00023014"/>
    </source>
</evidence>
<accession>A0A4R7Z2M6</accession>
<dbReference type="InterPro" id="IPR050377">
    <property type="entry name" value="Radical_SAM_PqqE_MftC-like"/>
</dbReference>
<evidence type="ECO:0000313" key="9">
    <source>
        <dbReference type="Proteomes" id="UP000294697"/>
    </source>
</evidence>
<dbReference type="InterPro" id="IPR058240">
    <property type="entry name" value="rSAM_sf"/>
</dbReference>
<dbReference type="EMBL" id="SODA01000018">
    <property type="protein sequence ID" value="TDW01898.1"/>
    <property type="molecule type" value="Genomic_DNA"/>
</dbReference>
<sequence>MKNKRSREEILFKTVKEDNILPITSICKLNCIFCSHKNNPPQVETYSFGHLELELIKTMIEFLDPERAVFIGESASKIIEGEPFVHPEIYQVLKYLRQRWPEIEIKITTSGSFLDLSQIAALKNLDPLELNISLNAPAPEERVFLMNDSRPDNVFKVIPKLREYKIDFEASIVSMHQLQGFEYLNRTFDFLEKYLPRSLRVFIAGFSSYAAENLIIDQNQYHQLAQFIAKKRDKYSYPIIIEPQQISSLQAEVNAVMTDSAAEAAGLKEKDIITKVNQRQVESRVDAFYKIKSALNPEIEFLRANKKMSAIVSKEKNQSSGLIMSYDLSLEQKRKLKAYAEESKKEQNNYLTVILCSRLAYDFLKEFLQPYLNSNHNLELLQTENNFFGGSIIAAGLLTNQDLIKALSSLENKIERLILPEIIFDYYGNDLLGNHYSQLEDEFGTKVILI</sequence>
<evidence type="ECO:0000259" key="5">
    <source>
        <dbReference type="Pfam" id="PF00595"/>
    </source>
</evidence>
<dbReference type="CDD" id="cd01335">
    <property type="entry name" value="Radical_SAM"/>
    <property type="match status" value="1"/>
</dbReference>
<organism evidence="8 9">
    <name type="scientific">Halanaerobium saccharolyticum</name>
    <dbReference type="NCBI Taxonomy" id="43595"/>
    <lineage>
        <taxon>Bacteria</taxon>
        <taxon>Bacillati</taxon>
        <taxon>Bacillota</taxon>
        <taxon>Clostridia</taxon>
        <taxon>Halanaerobiales</taxon>
        <taxon>Halanaerobiaceae</taxon>
        <taxon>Halanaerobium</taxon>
    </lineage>
</organism>
<evidence type="ECO:0000256" key="1">
    <source>
        <dbReference type="ARBA" id="ARBA00022691"/>
    </source>
</evidence>
<dbReference type="InterPro" id="IPR013785">
    <property type="entry name" value="Aldolase_TIM"/>
</dbReference>
<feature type="domain" description="Radical SAM core" evidence="6">
    <location>
        <begin position="22"/>
        <end position="174"/>
    </location>
</feature>
<keyword evidence="1" id="KW-0949">S-adenosyl-L-methionine</keyword>
<dbReference type="GO" id="GO:0051536">
    <property type="term" value="F:iron-sulfur cluster binding"/>
    <property type="evidence" value="ECO:0007669"/>
    <property type="project" value="UniProtKB-KW"/>
</dbReference>
<dbReference type="InterPro" id="IPR036034">
    <property type="entry name" value="PDZ_sf"/>
</dbReference>
<dbReference type="RefSeq" id="WP_111572674.1">
    <property type="nucleotide sequence ID" value="NZ_SODA01000018.1"/>
</dbReference>
<dbReference type="OrthoDB" id="2110487at2"/>
<dbReference type="InterPro" id="IPR007549">
    <property type="entry name" value="DUF512"/>
</dbReference>
<dbReference type="InterPro" id="IPR007197">
    <property type="entry name" value="rSAM"/>
</dbReference>
<gene>
    <name evidence="8" type="ORF">C8C77_11855</name>
</gene>
<dbReference type="Pfam" id="PF04459">
    <property type="entry name" value="DUF512"/>
    <property type="match status" value="1"/>
</dbReference>
<evidence type="ECO:0000259" key="7">
    <source>
        <dbReference type="Pfam" id="PF04459"/>
    </source>
</evidence>
<evidence type="ECO:0000256" key="3">
    <source>
        <dbReference type="ARBA" id="ARBA00023004"/>
    </source>
</evidence>
<feature type="domain" description="PDZ" evidence="5">
    <location>
        <begin position="250"/>
        <end position="283"/>
    </location>
</feature>
<keyword evidence="4" id="KW-0411">Iron-sulfur</keyword>
<evidence type="ECO:0000256" key="2">
    <source>
        <dbReference type="ARBA" id="ARBA00022723"/>
    </source>
</evidence>
<dbReference type="Gene3D" id="3.20.20.70">
    <property type="entry name" value="Aldolase class I"/>
    <property type="match status" value="1"/>
</dbReference>
<dbReference type="SFLD" id="SFLDS00029">
    <property type="entry name" value="Radical_SAM"/>
    <property type="match status" value="1"/>
</dbReference>
<dbReference type="Gene3D" id="2.30.42.10">
    <property type="match status" value="1"/>
</dbReference>
<evidence type="ECO:0000259" key="6">
    <source>
        <dbReference type="Pfam" id="PF04055"/>
    </source>
</evidence>
<dbReference type="AlphaFoldDB" id="A0A4R7Z2M6"/>
<reference evidence="8 9" key="1">
    <citation type="submission" date="2019-03" db="EMBL/GenBank/DDBJ databases">
        <title>Subsurface microbial communities from deep shales in Ohio and West Virginia, USA.</title>
        <authorList>
            <person name="Wrighton K."/>
        </authorList>
    </citation>
    <scope>NUCLEOTIDE SEQUENCE [LARGE SCALE GENOMIC DNA]</scope>
    <source>
        <strain evidence="8 9">MSL9.2</strain>
    </source>
</reference>
<keyword evidence="3" id="KW-0408">Iron</keyword>
<proteinExistence type="predicted"/>
<dbReference type="GO" id="GO:0003824">
    <property type="term" value="F:catalytic activity"/>
    <property type="evidence" value="ECO:0007669"/>
    <property type="project" value="InterPro"/>
</dbReference>
<protein>
    <submittedName>
        <fullName evidence="8">4Fe-4S single cluster protein</fullName>
    </submittedName>
</protein>
<keyword evidence="2" id="KW-0479">Metal-binding</keyword>
<dbReference type="Pfam" id="PF00595">
    <property type="entry name" value="PDZ"/>
    <property type="match status" value="1"/>
</dbReference>
<dbReference type="PANTHER" id="PTHR11228:SF7">
    <property type="entry name" value="PQQA PEPTIDE CYCLASE"/>
    <property type="match status" value="1"/>
</dbReference>
<dbReference type="InterPro" id="IPR001478">
    <property type="entry name" value="PDZ"/>
</dbReference>
<dbReference type="SUPFAM" id="SSF102114">
    <property type="entry name" value="Radical SAM enzymes"/>
    <property type="match status" value="1"/>
</dbReference>
<dbReference type="SFLD" id="SFLDG01067">
    <property type="entry name" value="SPASM/twitch_domain_containing"/>
    <property type="match status" value="1"/>
</dbReference>
<dbReference type="GO" id="GO:0046872">
    <property type="term" value="F:metal ion binding"/>
    <property type="evidence" value="ECO:0007669"/>
    <property type="project" value="UniProtKB-KW"/>
</dbReference>
<evidence type="ECO:0000313" key="8">
    <source>
        <dbReference type="EMBL" id="TDW01898.1"/>
    </source>
</evidence>
<dbReference type="Proteomes" id="UP000294697">
    <property type="component" value="Unassembled WGS sequence"/>
</dbReference>
<dbReference type="SUPFAM" id="SSF50156">
    <property type="entry name" value="PDZ domain-like"/>
    <property type="match status" value="1"/>
</dbReference>
<feature type="domain" description="DUF512" evidence="7">
    <location>
        <begin position="337"/>
        <end position="448"/>
    </location>
</feature>
<comment type="caution">
    <text evidence="8">The sequence shown here is derived from an EMBL/GenBank/DDBJ whole genome shotgun (WGS) entry which is preliminary data.</text>
</comment>
<dbReference type="Pfam" id="PF04055">
    <property type="entry name" value="Radical_SAM"/>
    <property type="match status" value="1"/>
</dbReference>